<dbReference type="GO" id="GO:0003677">
    <property type="term" value="F:DNA binding"/>
    <property type="evidence" value="ECO:0007669"/>
    <property type="project" value="UniProtKB-KW"/>
</dbReference>
<name>A0A506U9S2_9HYPH</name>
<dbReference type="SUPFAM" id="SSF46785">
    <property type="entry name" value="Winged helix' DNA-binding domain"/>
    <property type="match status" value="1"/>
</dbReference>
<feature type="region of interest" description="Disordered" evidence="4">
    <location>
        <begin position="323"/>
        <end position="346"/>
    </location>
</feature>
<dbReference type="InterPro" id="IPR036388">
    <property type="entry name" value="WH-like_DNA-bd_sf"/>
</dbReference>
<gene>
    <name evidence="6" type="ORF">FJU08_10830</name>
</gene>
<dbReference type="InterPro" id="IPR000524">
    <property type="entry name" value="Tscrpt_reg_HTH_GntR"/>
</dbReference>
<evidence type="ECO:0000313" key="6">
    <source>
        <dbReference type="EMBL" id="TPW31133.1"/>
    </source>
</evidence>
<evidence type="ECO:0000313" key="7">
    <source>
        <dbReference type="Proteomes" id="UP000318801"/>
    </source>
</evidence>
<proteinExistence type="predicted"/>
<dbReference type="AlphaFoldDB" id="A0A506U9S2"/>
<dbReference type="Gene3D" id="1.10.10.10">
    <property type="entry name" value="Winged helix-like DNA-binding domain superfamily/Winged helix DNA-binding domain"/>
    <property type="match status" value="1"/>
</dbReference>
<dbReference type="PANTHER" id="PTHR38445:SF9">
    <property type="entry name" value="HTH-TYPE TRANSCRIPTIONAL REPRESSOR YTRA"/>
    <property type="match status" value="1"/>
</dbReference>
<dbReference type="GO" id="GO:0003700">
    <property type="term" value="F:DNA-binding transcription factor activity"/>
    <property type="evidence" value="ECO:0007669"/>
    <property type="project" value="InterPro"/>
</dbReference>
<dbReference type="Proteomes" id="UP000318801">
    <property type="component" value="Unassembled WGS sequence"/>
</dbReference>
<comment type="caution">
    <text evidence="6">The sequence shown here is derived from an EMBL/GenBank/DDBJ whole genome shotgun (WGS) entry which is preliminary data.</text>
</comment>
<dbReference type="PANTHER" id="PTHR38445">
    <property type="entry name" value="HTH-TYPE TRANSCRIPTIONAL REPRESSOR YTRA"/>
    <property type="match status" value="1"/>
</dbReference>
<evidence type="ECO:0000256" key="2">
    <source>
        <dbReference type="ARBA" id="ARBA00023125"/>
    </source>
</evidence>
<dbReference type="InterPro" id="IPR036390">
    <property type="entry name" value="WH_DNA-bd_sf"/>
</dbReference>
<evidence type="ECO:0000256" key="3">
    <source>
        <dbReference type="ARBA" id="ARBA00023163"/>
    </source>
</evidence>
<dbReference type="EMBL" id="VHLG01000004">
    <property type="protein sequence ID" value="TPW31133.1"/>
    <property type="molecule type" value="Genomic_DNA"/>
</dbReference>
<dbReference type="Pfam" id="PF00392">
    <property type="entry name" value="GntR"/>
    <property type="match status" value="1"/>
</dbReference>
<keyword evidence="2" id="KW-0238">DNA-binding</keyword>
<dbReference type="RefSeq" id="WP_141149004.1">
    <property type="nucleotide sequence ID" value="NZ_VHLG01000004.1"/>
</dbReference>
<organism evidence="6 7">
    <name type="scientific">Martelella alba</name>
    <dbReference type="NCBI Taxonomy" id="2590451"/>
    <lineage>
        <taxon>Bacteria</taxon>
        <taxon>Pseudomonadati</taxon>
        <taxon>Pseudomonadota</taxon>
        <taxon>Alphaproteobacteria</taxon>
        <taxon>Hyphomicrobiales</taxon>
        <taxon>Aurantimonadaceae</taxon>
        <taxon>Martelella</taxon>
    </lineage>
</organism>
<dbReference type="PROSITE" id="PS50949">
    <property type="entry name" value="HTH_GNTR"/>
    <property type="match status" value="1"/>
</dbReference>
<reference evidence="6 7" key="1">
    <citation type="submission" date="2019-06" db="EMBL/GenBank/DDBJ databases">
        <authorList>
            <person name="Li M."/>
        </authorList>
    </citation>
    <scope>NUCLEOTIDE SEQUENCE [LARGE SCALE GENOMIC DNA]</scope>
    <source>
        <strain evidence="6 7">BGMRC2036</strain>
    </source>
</reference>
<evidence type="ECO:0000256" key="4">
    <source>
        <dbReference type="SAM" id="MobiDB-lite"/>
    </source>
</evidence>
<keyword evidence="1" id="KW-0805">Transcription regulation</keyword>
<evidence type="ECO:0000256" key="1">
    <source>
        <dbReference type="ARBA" id="ARBA00023015"/>
    </source>
</evidence>
<keyword evidence="7" id="KW-1185">Reference proteome</keyword>
<feature type="domain" description="HTH gntR-type" evidence="5">
    <location>
        <begin position="15"/>
        <end position="83"/>
    </location>
</feature>
<dbReference type="OrthoDB" id="7173258at2"/>
<evidence type="ECO:0000259" key="5">
    <source>
        <dbReference type="PROSITE" id="PS50949"/>
    </source>
</evidence>
<accession>A0A506U9S2</accession>
<sequence length="346" mass="37954">MFPIEASSIDKSLPVPVGTQLHGLMSYTLAFGNIPHGTKLPSVRQLANDLGIAPMTVAEVYKKLRDAGQVEMRPGLGAYSVLGAHHKNRDALPIDDLREDIARLIEKAESFGLSTMSLVSMINAQARLPKAEATLDIIFVCIFEGPGRDYVEELKPVFAPQDHVRLVPLDLLATSEEWREACEKADLVLTFLHREAEVRGHAPNANVLGLHFIPSQKTRQNLAGLDPRAHVAAVTHFKEYIAIMRPSVREFAPHVSDITVTWSSAPDLKETLSRCDAVVFASGADEVAERAAPGAFCFEYRHAPDPGHIESVLTPQLALLRRQHMSTETAEPRSPQKKAVASALRS</sequence>
<protein>
    <submittedName>
        <fullName evidence="6">GntR family transcriptional regulator</fullName>
    </submittedName>
</protein>
<keyword evidence="3" id="KW-0804">Transcription</keyword>